<dbReference type="RefSeq" id="WP_097229939.1">
    <property type="nucleotide sequence ID" value="NZ_OCNE01000003.1"/>
</dbReference>
<evidence type="ECO:0000256" key="1">
    <source>
        <dbReference type="SAM" id="SignalP"/>
    </source>
</evidence>
<dbReference type="Pfam" id="PF13529">
    <property type="entry name" value="Peptidase_C39_2"/>
    <property type="match status" value="1"/>
</dbReference>
<gene>
    <name evidence="3" type="ORF">SAMN06297387_10312</name>
</gene>
<keyword evidence="4" id="KW-1185">Reference proteome</keyword>
<evidence type="ECO:0000259" key="2">
    <source>
        <dbReference type="Pfam" id="PF13529"/>
    </source>
</evidence>
<dbReference type="InterPro" id="IPR006311">
    <property type="entry name" value="TAT_signal"/>
</dbReference>
<dbReference type="PROSITE" id="PS51318">
    <property type="entry name" value="TAT"/>
    <property type="match status" value="1"/>
</dbReference>
<dbReference type="EMBL" id="OCNE01000003">
    <property type="protein sequence ID" value="SOD61175.1"/>
    <property type="molecule type" value="Genomic_DNA"/>
</dbReference>
<dbReference type="InterPro" id="IPR039564">
    <property type="entry name" value="Peptidase_C39-like"/>
</dbReference>
<feature type="signal peptide" evidence="1">
    <location>
        <begin position="1"/>
        <end position="31"/>
    </location>
</feature>
<evidence type="ECO:0000313" key="3">
    <source>
        <dbReference type="EMBL" id="SOD61175.1"/>
    </source>
</evidence>
<keyword evidence="1" id="KW-0732">Signal</keyword>
<feature type="chain" id="PRO_5013352609" evidence="1">
    <location>
        <begin position="32"/>
        <end position="460"/>
    </location>
</feature>
<organism evidence="3 4">
    <name type="scientific">Streptomyces zhaozhouensis</name>
    <dbReference type="NCBI Taxonomy" id="1300267"/>
    <lineage>
        <taxon>Bacteria</taxon>
        <taxon>Bacillati</taxon>
        <taxon>Actinomycetota</taxon>
        <taxon>Actinomycetes</taxon>
        <taxon>Kitasatosporales</taxon>
        <taxon>Streptomycetaceae</taxon>
        <taxon>Streptomyces</taxon>
    </lineage>
</organism>
<accession>A0A286DR82</accession>
<dbReference type="AlphaFoldDB" id="A0A286DR82"/>
<dbReference type="Proteomes" id="UP000219072">
    <property type="component" value="Unassembled WGS sequence"/>
</dbReference>
<reference evidence="3 4" key="1">
    <citation type="submission" date="2017-09" db="EMBL/GenBank/DDBJ databases">
        <authorList>
            <person name="Ehlers B."/>
            <person name="Leendertz F.H."/>
        </authorList>
    </citation>
    <scope>NUCLEOTIDE SEQUENCE [LARGE SCALE GENOMIC DNA]</scope>
    <source>
        <strain evidence="3 4">CGMCC 4.7095</strain>
    </source>
</reference>
<dbReference type="Gene3D" id="3.90.70.10">
    <property type="entry name" value="Cysteine proteinases"/>
    <property type="match status" value="1"/>
</dbReference>
<proteinExistence type="predicted"/>
<name>A0A286DR82_9ACTN</name>
<protein>
    <submittedName>
        <fullName evidence="3">Peptidase_C39 like family protein</fullName>
    </submittedName>
</protein>
<feature type="domain" description="Peptidase C39-like" evidence="2">
    <location>
        <begin position="249"/>
        <end position="398"/>
    </location>
</feature>
<sequence>MALTSRRTVLAAAAVAAAGTVTALTAPGALAAGGGGGGATGRGGRNRAASTIEYRGWTSADDWAAGSADGVTVVAGARPGVALATPAGTVDYADPHLGTTVSYDYATWVSPAHTPAAPGSELIASWNADTPAGTFVKVEARADYADGTRSPWYTMGIWASGDEDIHRTSVDGQEDGKSTVWTDTLSIDDTENGTRIASYRLRLTLHRAAGGDATPTVWRVGAMTSDVPARFEVPASEPGAARGIELTAPTYSQNIHVGRYPEYDNGGEAWCSPTSSQMIIESWGRTADPDDLAWVNPDYDDPQVCHAARFTFDYQYGGCGNWPFNAAYAATYPDMEGLVTRVASLDEAEELIAAGIPLITSVSFYEAELDGSGYGTSGHLMTVVGFTEDGDVIANDPAGDNNAEVRRVYPRRQFENIWLRTQRYDQNGDVKSGTGGVCYLYFPVGASPRQRRLLRRLGLC</sequence>
<evidence type="ECO:0000313" key="4">
    <source>
        <dbReference type="Proteomes" id="UP000219072"/>
    </source>
</evidence>
<dbReference type="CDD" id="cd02549">
    <property type="entry name" value="Peptidase_C39A"/>
    <property type="match status" value="1"/>
</dbReference>
<dbReference type="OrthoDB" id="9789941at2"/>
<dbReference type="InterPro" id="IPR039563">
    <property type="entry name" value="Peptidase_C39_single_dom"/>
</dbReference>